<accession>A0AAN9JQ73</accession>
<evidence type="ECO:0000256" key="1">
    <source>
        <dbReference type="SAM" id="MobiDB-lite"/>
    </source>
</evidence>
<feature type="transmembrane region" description="Helical" evidence="2">
    <location>
        <begin position="99"/>
        <end position="120"/>
    </location>
</feature>
<proteinExistence type="predicted"/>
<evidence type="ECO:0000256" key="2">
    <source>
        <dbReference type="SAM" id="Phobius"/>
    </source>
</evidence>
<gene>
    <name evidence="3" type="ORF">RJT34_13195</name>
</gene>
<feature type="region of interest" description="Disordered" evidence="1">
    <location>
        <begin position="31"/>
        <end position="71"/>
    </location>
</feature>
<dbReference type="EMBL" id="JAYKXN010000003">
    <property type="protein sequence ID" value="KAK7302309.1"/>
    <property type="molecule type" value="Genomic_DNA"/>
</dbReference>
<protein>
    <recommendedName>
        <fullName evidence="5">Transmembrane protein</fullName>
    </recommendedName>
</protein>
<dbReference type="Proteomes" id="UP001359559">
    <property type="component" value="Unassembled WGS sequence"/>
</dbReference>
<keyword evidence="4" id="KW-1185">Reference proteome</keyword>
<keyword evidence="2" id="KW-1133">Transmembrane helix</keyword>
<dbReference type="AlphaFoldDB" id="A0AAN9JQ73"/>
<organism evidence="3 4">
    <name type="scientific">Clitoria ternatea</name>
    <name type="common">Butterfly pea</name>
    <dbReference type="NCBI Taxonomy" id="43366"/>
    <lineage>
        <taxon>Eukaryota</taxon>
        <taxon>Viridiplantae</taxon>
        <taxon>Streptophyta</taxon>
        <taxon>Embryophyta</taxon>
        <taxon>Tracheophyta</taxon>
        <taxon>Spermatophyta</taxon>
        <taxon>Magnoliopsida</taxon>
        <taxon>eudicotyledons</taxon>
        <taxon>Gunneridae</taxon>
        <taxon>Pentapetalae</taxon>
        <taxon>rosids</taxon>
        <taxon>fabids</taxon>
        <taxon>Fabales</taxon>
        <taxon>Fabaceae</taxon>
        <taxon>Papilionoideae</taxon>
        <taxon>50 kb inversion clade</taxon>
        <taxon>NPAAA clade</taxon>
        <taxon>indigoferoid/millettioid clade</taxon>
        <taxon>Phaseoleae</taxon>
        <taxon>Clitoria</taxon>
    </lineage>
</organism>
<keyword evidence="2" id="KW-0472">Membrane</keyword>
<evidence type="ECO:0000313" key="4">
    <source>
        <dbReference type="Proteomes" id="UP001359559"/>
    </source>
</evidence>
<comment type="caution">
    <text evidence="3">The sequence shown here is derived from an EMBL/GenBank/DDBJ whole genome shotgun (WGS) entry which is preliminary data.</text>
</comment>
<keyword evidence="2" id="KW-0812">Transmembrane</keyword>
<evidence type="ECO:0000313" key="3">
    <source>
        <dbReference type="EMBL" id="KAK7302309.1"/>
    </source>
</evidence>
<reference evidence="3 4" key="1">
    <citation type="submission" date="2024-01" db="EMBL/GenBank/DDBJ databases">
        <title>The genomes of 5 underutilized Papilionoideae crops provide insights into root nodulation and disease resistance.</title>
        <authorList>
            <person name="Yuan L."/>
        </authorList>
    </citation>
    <scope>NUCLEOTIDE SEQUENCE [LARGE SCALE GENOMIC DNA]</scope>
    <source>
        <strain evidence="3">LY-2023</strain>
        <tissue evidence="3">Leaf</tissue>
    </source>
</reference>
<sequence>MTHDVAAQEILQERREAIERGRLKGRRLFQSTTPQQQHEVRTMSFNDDESSGTTGVDEFSSSSSTSCVVPGGANHVDQKVAEMRVANNIGRHHHARTRYAVFLGGFAIVLLVVAMCMSFARSSRGHDCYPILVPT</sequence>
<evidence type="ECO:0008006" key="5">
    <source>
        <dbReference type="Google" id="ProtNLM"/>
    </source>
</evidence>
<name>A0AAN9JQ73_CLITE</name>